<dbReference type="AlphaFoldDB" id="A0A381PMF4"/>
<feature type="non-terminal residue" evidence="2">
    <location>
        <position position="1"/>
    </location>
</feature>
<gene>
    <name evidence="2" type="ORF">METZ01_LOCUS20161</name>
</gene>
<protein>
    <submittedName>
        <fullName evidence="2">Uncharacterized protein</fullName>
    </submittedName>
</protein>
<accession>A0A381PMF4</accession>
<feature type="region of interest" description="Disordered" evidence="1">
    <location>
        <begin position="1"/>
        <end position="30"/>
    </location>
</feature>
<evidence type="ECO:0000256" key="1">
    <source>
        <dbReference type="SAM" id="MobiDB-lite"/>
    </source>
</evidence>
<proteinExistence type="predicted"/>
<evidence type="ECO:0000313" key="2">
    <source>
        <dbReference type="EMBL" id="SUZ67307.1"/>
    </source>
</evidence>
<reference evidence="2" key="1">
    <citation type="submission" date="2018-05" db="EMBL/GenBank/DDBJ databases">
        <authorList>
            <person name="Lanie J.A."/>
            <person name="Ng W.-L."/>
            <person name="Kazmierczak K.M."/>
            <person name="Andrzejewski T.M."/>
            <person name="Davidsen T.M."/>
            <person name="Wayne K.J."/>
            <person name="Tettelin H."/>
            <person name="Glass J.I."/>
            <person name="Rusch D."/>
            <person name="Podicherti R."/>
            <person name="Tsui H.-C.T."/>
            <person name="Winkler M.E."/>
        </authorList>
    </citation>
    <scope>NUCLEOTIDE SEQUENCE</scope>
</reference>
<dbReference type="EMBL" id="UINC01001008">
    <property type="protein sequence ID" value="SUZ67307.1"/>
    <property type="molecule type" value="Genomic_DNA"/>
</dbReference>
<sequence length="48" mass="5473">VKQQTGPPSVSDPRDGEHQPQPELGTHYKWCDQNRIDGPINIKIDYVD</sequence>
<organism evidence="2">
    <name type="scientific">marine metagenome</name>
    <dbReference type="NCBI Taxonomy" id="408172"/>
    <lineage>
        <taxon>unclassified sequences</taxon>
        <taxon>metagenomes</taxon>
        <taxon>ecological metagenomes</taxon>
    </lineage>
</organism>
<name>A0A381PMF4_9ZZZZ</name>